<dbReference type="KEGG" id="saes:HBH39_19515"/>
<reference evidence="1 2" key="1">
    <citation type="submission" date="2020-03" db="EMBL/GenBank/DDBJ databases">
        <title>Complete genome sequence of Shewanella sp.</title>
        <authorList>
            <person name="Kim Y.-S."/>
            <person name="Kim S.-J."/>
            <person name="Jung H.-K."/>
            <person name="Kim K.-H."/>
        </authorList>
    </citation>
    <scope>NUCLEOTIDE SEQUENCE [LARGE SCALE GENOMIC DNA]</scope>
    <source>
        <strain evidence="1 2">PN3F2</strain>
        <plasmid evidence="1 2">pPN3F2_2</plasmid>
    </source>
</reference>
<dbReference type="RefSeq" id="WP_167680492.1">
    <property type="nucleotide sequence ID" value="NZ_CP050315.1"/>
</dbReference>
<geneLocation type="plasmid" evidence="1 2">
    <name>pPN3F2_2</name>
</geneLocation>
<evidence type="ECO:0000313" key="2">
    <source>
        <dbReference type="Proteomes" id="UP000502608"/>
    </source>
</evidence>
<dbReference type="EMBL" id="CP050315">
    <property type="protein sequence ID" value="QIR16664.1"/>
    <property type="molecule type" value="Genomic_DNA"/>
</dbReference>
<protein>
    <submittedName>
        <fullName evidence="1">Uncharacterized protein</fullName>
    </submittedName>
</protein>
<organism evidence="1 2">
    <name type="scientific">Shewanella aestuarii</name>
    <dbReference type="NCBI Taxonomy" id="1028752"/>
    <lineage>
        <taxon>Bacteria</taxon>
        <taxon>Pseudomonadati</taxon>
        <taxon>Pseudomonadota</taxon>
        <taxon>Gammaproteobacteria</taxon>
        <taxon>Alteromonadales</taxon>
        <taxon>Shewanellaceae</taxon>
        <taxon>Shewanella</taxon>
    </lineage>
</organism>
<evidence type="ECO:0000313" key="1">
    <source>
        <dbReference type="EMBL" id="QIR16664.1"/>
    </source>
</evidence>
<dbReference type="Proteomes" id="UP000502608">
    <property type="component" value="Plasmid pPN3F2_2"/>
</dbReference>
<accession>A0A6G9QPZ4</accession>
<proteinExistence type="predicted"/>
<keyword evidence="1" id="KW-0614">Plasmid</keyword>
<sequence length="142" mass="16013">MSIKKSVRLSDEAERLCYLLSPYGEPNYSGSLNALAHRYNLLIENVMPELSEQEALVFASLYNGHMLNDNIKLEAQSIEWQLAEGFKYDATIGELIENADTTLEKLHSKVASWSIAERIAVIDMTQRFWSKGRADAMLGKEG</sequence>
<name>A0A6G9QPZ4_9GAMM</name>
<dbReference type="AlphaFoldDB" id="A0A6G9QPZ4"/>
<gene>
    <name evidence="1" type="ORF">HBH39_19515</name>
</gene>
<keyword evidence="2" id="KW-1185">Reference proteome</keyword>